<comment type="subcellular location">
    <subcellularLocation>
        <location evidence="2">Cytoplasm</location>
    </subcellularLocation>
    <subcellularLocation>
        <location evidence="1">Nucleus</location>
    </subcellularLocation>
</comment>
<dbReference type="GO" id="GO:0032259">
    <property type="term" value="P:methylation"/>
    <property type="evidence" value="ECO:0007669"/>
    <property type="project" value="UniProtKB-KW"/>
</dbReference>
<dbReference type="GeneID" id="24406878"/>
<evidence type="ECO:0000256" key="9">
    <source>
        <dbReference type="ARBA" id="ARBA00038126"/>
    </source>
</evidence>
<dbReference type="InterPro" id="IPR029063">
    <property type="entry name" value="SAM-dependent_MTases_sf"/>
</dbReference>
<dbReference type="Gene3D" id="3.40.50.150">
    <property type="entry name" value="Vaccinia Virus protein VP39"/>
    <property type="match status" value="1"/>
</dbReference>
<protein>
    <recommendedName>
        <fullName evidence="3">protein-histidine N-methyltransferase</fullName>
        <ecNumber evidence="3">2.1.1.85</ecNumber>
    </recommendedName>
</protein>
<evidence type="ECO:0000256" key="7">
    <source>
        <dbReference type="ARBA" id="ARBA00022691"/>
    </source>
</evidence>
<evidence type="ECO:0000256" key="8">
    <source>
        <dbReference type="ARBA" id="ARBA00023242"/>
    </source>
</evidence>
<dbReference type="VEuPathDB" id="FungiDB:GLRG_01513"/>
<dbReference type="eggNOG" id="KOG2920">
    <property type="taxonomic scope" value="Eukaryota"/>
</dbReference>
<evidence type="ECO:0000256" key="4">
    <source>
        <dbReference type="ARBA" id="ARBA00022490"/>
    </source>
</evidence>
<accession>E3Q6C1</accession>
<comment type="similarity">
    <text evidence="9">Belongs to the methyltransferase superfamily. METTL18 family.</text>
</comment>
<dbReference type="RefSeq" id="XP_008090389.1">
    <property type="nucleotide sequence ID" value="XM_008092198.1"/>
</dbReference>
<evidence type="ECO:0000256" key="5">
    <source>
        <dbReference type="ARBA" id="ARBA00022603"/>
    </source>
</evidence>
<keyword evidence="8" id="KW-0539">Nucleus</keyword>
<keyword evidence="12" id="KW-1185">Reference proteome</keyword>
<evidence type="ECO:0000313" key="12">
    <source>
        <dbReference type="Proteomes" id="UP000008782"/>
    </source>
</evidence>
<keyword evidence="5" id="KW-0489">Methyltransferase</keyword>
<dbReference type="InterPro" id="IPR019410">
    <property type="entry name" value="Methyltransf_16"/>
</dbReference>
<evidence type="ECO:0000256" key="1">
    <source>
        <dbReference type="ARBA" id="ARBA00004123"/>
    </source>
</evidence>
<dbReference type="STRING" id="645133.E3Q6C1"/>
<dbReference type="PANTHER" id="PTHR14614">
    <property type="entry name" value="HEPATOCELLULAR CARCINOMA-ASSOCIATED ANTIGEN"/>
    <property type="match status" value="1"/>
</dbReference>
<dbReference type="AlphaFoldDB" id="E3Q6C1"/>
<organism evidence="12">
    <name type="scientific">Colletotrichum graminicola (strain M1.001 / M2 / FGSC 10212)</name>
    <name type="common">Maize anthracnose fungus</name>
    <name type="synonym">Glomerella graminicola</name>
    <dbReference type="NCBI Taxonomy" id="645133"/>
    <lineage>
        <taxon>Eukaryota</taxon>
        <taxon>Fungi</taxon>
        <taxon>Dikarya</taxon>
        <taxon>Ascomycota</taxon>
        <taxon>Pezizomycotina</taxon>
        <taxon>Sordariomycetes</taxon>
        <taxon>Hypocreomycetidae</taxon>
        <taxon>Glomerellales</taxon>
        <taxon>Glomerellaceae</taxon>
        <taxon>Colletotrichum</taxon>
        <taxon>Colletotrichum graminicola species complex</taxon>
    </lineage>
</organism>
<proteinExistence type="inferred from homology"/>
<evidence type="ECO:0000256" key="10">
    <source>
        <dbReference type="SAM" id="MobiDB-lite"/>
    </source>
</evidence>
<dbReference type="EMBL" id="GG697334">
    <property type="protein sequence ID" value="EFQ26369.1"/>
    <property type="molecule type" value="Genomic_DNA"/>
</dbReference>
<keyword evidence="7" id="KW-0949">S-adenosyl-L-methionine</keyword>
<gene>
    <name evidence="11" type="ORF">GLRG_01513</name>
</gene>
<name>E3Q6C1_COLGM</name>
<dbReference type="PANTHER" id="PTHR14614:SF39">
    <property type="entry name" value="HISTIDINE PROTEIN METHYLTRANSFERASE 1 HOMOLOG"/>
    <property type="match status" value="1"/>
</dbReference>
<dbReference type="EC" id="2.1.1.85" evidence="3"/>
<dbReference type="GO" id="GO:0018064">
    <property type="term" value="F:protein-L-histidine N-tele-methyltransferase activity"/>
    <property type="evidence" value="ECO:0007669"/>
    <property type="project" value="UniProtKB-EC"/>
</dbReference>
<feature type="region of interest" description="Disordered" evidence="10">
    <location>
        <begin position="1"/>
        <end position="56"/>
    </location>
</feature>
<evidence type="ECO:0000313" key="11">
    <source>
        <dbReference type="EMBL" id="EFQ26369.1"/>
    </source>
</evidence>
<keyword evidence="6" id="KW-0808">Transferase</keyword>
<dbReference type="Proteomes" id="UP000008782">
    <property type="component" value="Unassembled WGS sequence"/>
</dbReference>
<dbReference type="OrthoDB" id="1723750at2759"/>
<dbReference type="HOGENOM" id="CLU_038704_1_0_1"/>
<evidence type="ECO:0000256" key="6">
    <source>
        <dbReference type="ARBA" id="ARBA00022679"/>
    </source>
</evidence>
<evidence type="ECO:0000256" key="3">
    <source>
        <dbReference type="ARBA" id="ARBA00012533"/>
    </source>
</evidence>
<keyword evidence="4" id="KW-0963">Cytoplasm</keyword>
<dbReference type="GO" id="GO:0005634">
    <property type="term" value="C:nucleus"/>
    <property type="evidence" value="ECO:0007669"/>
    <property type="project" value="UniProtKB-SubCell"/>
</dbReference>
<evidence type="ECO:0000256" key="2">
    <source>
        <dbReference type="ARBA" id="ARBA00004496"/>
    </source>
</evidence>
<reference evidence="12" key="1">
    <citation type="journal article" date="2012" name="Nat. Genet.">
        <title>Lifestyle transitions in plant pathogenic Colletotrichum fungi deciphered by genome and transcriptome analyses.</title>
        <authorList>
            <person name="O'Connell R.J."/>
            <person name="Thon M.R."/>
            <person name="Hacquard S."/>
            <person name="Amyotte S.G."/>
            <person name="Kleemann J."/>
            <person name="Torres M.F."/>
            <person name="Damm U."/>
            <person name="Buiate E.A."/>
            <person name="Epstein L."/>
            <person name="Alkan N."/>
            <person name="Altmueller J."/>
            <person name="Alvarado-Balderrama L."/>
            <person name="Bauser C.A."/>
            <person name="Becker C."/>
            <person name="Birren B.W."/>
            <person name="Chen Z."/>
            <person name="Choi J."/>
            <person name="Crouch J.A."/>
            <person name="Duvick J.P."/>
            <person name="Farman M.A."/>
            <person name="Gan P."/>
            <person name="Heiman D."/>
            <person name="Henrissat B."/>
            <person name="Howard R.J."/>
            <person name="Kabbage M."/>
            <person name="Koch C."/>
            <person name="Kracher B."/>
            <person name="Kubo Y."/>
            <person name="Law A.D."/>
            <person name="Lebrun M.-H."/>
            <person name="Lee Y.-H."/>
            <person name="Miyara I."/>
            <person name="Moore N."/>
            <person name="Neumann U."/>
            <person name="Nordstroem K."/>
            <person name="Panaccione D.G."/>
            <person name="Panstruga R."/>
            <person name="Place M."/>
            <person name="Proctor R.H."/>
            <person name="Prusky D."/>
            <person name="Rech G."/>
            <person name="Reinhardt R."/>
            <person name="Rollins J.A."/>
            <person name="Rounsley S."/>
            <person name="Schardl C.L."/>
            <person name="Schwartz D.C."/>
            <person name="Shenoy N."/>
            <person name="Shirasu K."/>
            <person name="Sikhakolli U.R."/>
            <person name="Stueber K."/>
            <person name="Sukno S.A."/>
            <person name="Sweigard J.A."/>
            <person name="Takano Y."/>
            <person name="Takahara H."/>
            <person name="Trail F."/>
            <person name="van der Does H.C."/>
            <person name="Voll L.M."/>
            <person name="Will I."/>
            <person name="Young S."/>
            <person name="Zeng Q."/>
            <person name="Zhang J."/>
            <person name="Zhou S."/>
            <person name="Dickman M.B."/>
            <person name="Schulze-Lefert P."/>
            <person name="Ver Loren van Themaat E."/>
            <person name="Ma L.-J."/>
            <person name="Vaillancourt L.J."/>
        </authorList>
    </citation>
    <scope>NUCLEOTIDE SEQUENCE [LARGE SCALE GENOMIC DNA]</scope>
    <source>
        <strain evidence="12">M1.001 / M2 / FGSC 10212</strain>
    </source>
</reference>
<dbReference type="GO" id="GO:0005737">
    <property type="term" value="C:cytoplasm"/>
    <property type="evidence" value="ECO:0007669"/>
    <property type="project" value="UniProtKB-SubCell"/>
</dbReference>
<sequence length="375" mass="40600">MSSSAFSFGFGGDDIEDDSVPVAEPPVPVPVPESETPQSAAASAFPVPGKPQLPPTSHALQEMLAKLPSKVAFGTLDVTLDDGSVIKIPRRELWDVRVQLMAEDEVASGGTEAEGLGSHDVKTGVYEGGFKSWESSVDLVKVLASGRYLDLLKQRPLRVIELGCGTALPSLALLQWAMRDSAPRSPLLLTLADYNPTVLQLVTLPNFILAWALEHRDQSPALQEAFALEDELELTPEVVQQFQDFLTSSQISLHFLSGGWSVELVDLLYETQSKLDKSGSFDTLLIGAETIYSPFALEAFNEMVFAILSKEQRERGNCQSQALVGAKKLYFGVGGSLDDFVDKARGKGATVDQVREEAEGVRRGVVRCTLSASRS</sequence>